<dbReference type="RefSeq" id="WP_110255309.1">
    <property type="nucleotide sequence ID" value="NZ_QJKB01000003.1"/>
</dbReference>
<dbReference type="PROSITE" id="PS52015">
    <property type="entry name" value="TONB_CTD"/>
    <property type="match status" value="1"/>
</dbReference>
<comment type="similarity">
    <text evidence="2 10">Belongs to the TonB family.</text>
</comment>
<dbReference type="GO" id="GO:0055085">
    <property type="term" value="P:transmembrane transport"/>
    <property type="evidence" value="ECO:0007669"/>
    <property type="project" value="InterPro"/>
</dbReference>
<evidence type="ECO:0000256" key="10">
    <source>
        <dbReference type="RuleBase" id="RU362123"/>
    </source>
</evidence>
<evidence type="ECO:0000256" key="5">
    <source>
        <dbReference type="ARBA" id="ARBA00022519"/>
    </source>
</evidence>
<dbReference type="GO" id="GO:0030288">
    <property type="term" value="C:outer membrane-bounded periplasmic space"/>
    <property type="evidence" value="ECO:0007669"/>
    <property type="project" value="InterPro"/>
</dbReference>
<keyword evidence="8" id="KW-1133">Transmembrane helix</keyword>
<dbReference type="PANTHER" id="PTHR33446:SF2">
    <property type="entry name" value="PROTEIN TONB"/>
    <property type="match status" value="1"/>
</dbReference>
<dbReference type="PANTHER" id="PTHR33446">
    <property type="entry name" value="PROTEIN TONB-RELATED"/>
    <property type="match status" value="1"/>
</dbReference>
<dbReference type="SUPFAM" id="SSF74653">
    <property type="entry name" value="TolA/TonB C-terminal domain"/>
    <property type="match status" value="1"/>
</dbReference>
<dbReference type="InterPro" id="IPR037682">
    <property type="entry name" value="TonB_C"/>
</dbReference>
<evidence type="ECO:0000256" key="6">
    <source>
        <dbReference type="ARBA" id="ARBA00022692"/>
    </source>
</evidence>
<protein>
    <recommendedName>
        <fullName evidence="10">Protein TonB</fullName>
    </recommendedName>
</protein>
<dbReference type="NCBIfam" id="TIGR01352">
    <property type="entry name" value="tonB_Cterm"/>
    <property type="match status" value="1"/>
</dbReference>
<keyword evidence="4 10" id="KW-1003">Cell membrane</keyword>
<accession>A0A318JU96</accession>
<comment type="function">
    <text evidence="10">Interacts with outer membrane receptor proteins that carry out high-affinity binding and energy dependent uptake into the periplasmic space of specific substrates. It could act to transduce energy from the cytoplasmic membrane to specific energy-requiring processes in the outer membrane, resulting in the release into the periplasm of ligands bound by these outer membrane proteins.</text>
</comment>
<evidence type="ECO:0000256" key="4">
    <source>
        <dbReference type="ARBA" id="ARBA00022475"/>
    </source>
</evidence>
<dbReference type="AlphaFoldDB" id="A0A318JU96"/>
<feature type="domain" description="TonB C-terminal" evidence="11">
    <location>
        <begin position="180"/>
        <end position="269"/>
    </location>
</feature>
<evidence type="ECO:0000256" key="7">
    <source>
        <dbReference type="ARBA" id="ARBA00022927"/>
    </source>
</evidence>
<dbReference type="Gene3D" id="3.30.1150.10">
    <property type="match status" value="1"/>
</dbReference>
<evidence type="ECO:0000256" key="1">
    <source>
        <dbReference type="ARBA" id="ARBA00004383"/>
    </source>
</evidence>
<dbReference type="GO" id="GO:0031992">
    <property type="term" value="F:energy transducer activity"/>
    <property type="evidence" value="ECO:0007669"/>
    <property type="project" value="InterPro"/>
</dbReference>
<keyword evidence="5 10" id="KW-0997">Cell inner membrane</keyword>
<keyword evidence="9" id="KW-0472">Membrane</keyword>
<dbReference type="GO" id="GO:0015891">
    <property type="term" value="P:siderophore transport"/>
    <property type="evidence" value="ECO:0007669"/>
    <property type="project" value="InterPro"/>
</dbReference>
<keyword evidence="13" id="KW-1185">Reference proteome</keyword>
<dbReference type="EMBL" id="QJKB01000003">
    <property type="protein sequence ID" value="PXX44058.1"/>
    <property type="molecule type" value="Genomic_DNA"/>
</dbReference>
<organism evidence="12 13">
    <name type="scientific">Undibacterium pigrum</name>
    <dbReference type="NCBI Taxonomy" id="401470"/>
    <lineage>
        <taxon>Bacteria</taxon>
        <taxon>Pseudomonadati</taxon>
        <taxon>Pseudomonadota</taxon>
        <taxon>Betaproteobacteria</taxon>
        <taxon>Burkholderiales</taxon>
        <taxon>Oxalobacteraceae</taxon>
        <taxon>Undibacterium</taxon>
    </lineage>
</organism>
<keyword evidence="3 10" id="KW-0813">Transport</keyword>
<dbReference type="Pfam" id="PF03544">
    <property type="entry name" value="TonB_C"/>
    <property type="match status" value="1"/>
</dbReference>
<sequence>MSTMTFESSDFFLRKAAVRRSNRVVPKAKAAQELPPVKVATVLPAQEKHGKLNWSLNTLIVAVAGVHVALVYDLHQPINVSPVEKARVVPLSIEIAPPPVKELPPPPPPEIKPKLQPQIKPVAAPTRAATPDNLPVVNTAPVDTVPSANTVAVAVAAPPAPPAPAVATLAPPAPPEPVTEPKGYAGYLQNPAPNYPPAAQRRGLEGQVTLKVHVLASGHPANIQIAKSSSHPILDEAAIKAVTSWVFQPAKRGQTAIDGWVHVPLIFKL</sequence>
<dbReference type="GO" id="GO:0015031">
    <property type="term" value="P:protein transport"/>
    <property type="evidence" value="ECO:0007669"/>
    <property type="project" value="UniProtKB-UniRule"/>
</dbReference>
<dbReference type="InterPro" id="IPR003538">
    <property type="entry name" value="TonB"/>
</dbReference>
<gene>
    <name evidence="12" type="ORF">DFR42_103327</name>
</gene>
<keyword evidence="10" id="KW-0735">Signal-anchor</keyword>
<keyword evidence="7 10" id="KW-0653">Protein transport</keyword>
<evidence type="ECO:0000313" key="12">
    <source>
        <dbReference type="EMBL" id="PXX44058.1"/>
    </source>
</evidence>
<evidence type="ECO:0000313" key="13">
    <source>
        <dbReference type="Proteomes" id="UP000247792"/>
    </source>
</evidence>
<proteinExistence type="inferred from homology"/>
<evidence type="ECO:0000256" key="9">
    <source>
        <dbReference type="ARBA" id="ARBA00023136"/>
    </source>
</evidence>
<name>A0A318JU96_9BURK</name>
<dbReference type="GO" id="GO:0098797">
    <property type="term" value="C:plasma membrane protein complex"/>
    <property type="evidence" value="ECO:0007669"/>
    <property type="project" value="TreeGrafter"/>
</dbReference>
<evidence type="ECO:0000259" key="11">
    <source>
        <dbReference type="PROSITE" id="PS52015"/>
    </source>
</evidence>
<comment type="caution">
    <text evidence="12">The sequence shown here is derived from an EMBL/GenBank/DDBJ whole genome shotgun (WGS) entry which is preliminary data.</text>
</comment>
<dbReference type="InterPro" id="IPR006260">
    <property type="entry name" value="TonB/TolA_C"/>
</dbReference>
<reference evidence="12 13" key="1">
    <citation type="submission" date="2018-05" db="EMBL/GenBank/DDBJ databases">
        <title>Genomic Encyclopedia of Type Strains, Phase IV (KMG-IV): sequencing the most valuable type-strain genomes for metagenomic binning, comparative biology and taxonomic classification.</title>
        <authorList>
            <person name="Goeker M."/>
        </authorList>
    </citation>
    <scope>NUCLEOTIDE SEQUENCE [LARGE SCALE GENOMIC DNA]</scope>
    <source>
        <strain evidence="12 13">DSM 19792</strain>
    </source>
</reference>
<dbReference type="PRINTS" id="PR01374">
    <property type="entry name" value="TONBPROTEIN"/>
</dbReference>
<evidence type="ECO:0000256" key="3">
    <source>
        <dbReference type="ARBA" id="ARBA00022448"/>
    </source>
</evidence>
<dbReference type="Proteomes" id="UP000247792">
    <property type="component" value="Unassembled WGS sequence"/>
</dbReference>
<evidence type="ECO:0000256" key="8">
    <source>
        <dbReference type="ARBA" id="ARBA00022989"/>
    </source>
</evidence>
<keyword evidence="6" id="KW-0812">Transmembrane</keyword>
<dbReference type="InterPro" id="IPR051045">
    <property type="entry name" value="TonB-dependent_transducer"/>
</dbReference>
<dbReference type="OrthoDB" id="9792439at2"/>
<evidence type="ECO:0000256" key="2">
    <source>
        <dbReference type="ARBA" id="ARBA00006555"/>
    </source>
</evidence>
<comment type="subcellular location">
    <subcellularLocation>
        <location evidence="1 10">Cell inner membrane</location>
        <topology evidence="1 10">Single-pass membrane protein</topology>
        <orientation evidence="1 10">Periplasmic side</orientation>
    </subcellularLocation>
</comment>